<evidence type="ECO:0000313" key="1">
    <source>
        <dbReference type="EMBL" id="KAH7927208.1"/>
    </source>
</evidence>
<reference evidence="1" key="1">
    <citation type="journal article" date="2021" name="New Phytol.">
        <title>Evolutionary innovations through gain and loss of genes in the ectomycorrhizal Boletales.</title>
        <authorList>
            <person name="Wu G."/>
            <person name="Miyauchi S."/>
            <person name="Morin E."/>
            <person name="Kuo A."/>
            <person name="Drula E."/>
            <person name="Varga T."/>
            <person name="Kohler A."/>
            <person name="Feng B."/>
            <person name="Cao Y."/>
            <person name="Lipzen A."/>
            <person name="Daum C."/>
            <person name="Hundley H."/>
            <person name="Pangilinan J."/>
            <person name="Johnson J."/>
            <person name="Barry K."/>
            <person name="LaButti K."/>
            <person name="Ng V."/>
            <person name="Ahrendt S."/>
            <person name="Min B."/>
            <person name="Choi I.G."/>
            <person name="Park H."/>
            <person name="Plett J.M."/>
            <person name="Magnuson J."/>
            <person name="Spatafora J.W."/>
            <person name="Nagy L.G."/>
            <person name="Henrissat B."/>
            <person name="Grigoriev I.V."/>
            <person name="Yang Z.L."/>
            <person name="Xu J."/>
            <person name="Martin F.M."/>
        </authorList>
    </citation>
    <scope>NUCLEOTIDE SEQUENCE</scope>
    <source>
        <strain evidence="1">KUC20120723A-06</strain>
    </source>
</reference>
<sequence length="851" mass="93360">MHQLSFRRVISLVILFAALFESSFAAVLAIDYGSDWIKASLMKPGVPFDVLLNKDSKRKIQSSVAWKKDDRLFSTDAANIASRFPSDSFSSLKYLQGAPYDSDVVSYFTSISTAEILKSSRGTVALKQSDGTEWNSEELIAMQFAYIKSLADDLGGEPVTDVIVTVPPYYTQFERDAVADAVEVAGLRTLALINDGTAVAINYAMTRTFTVPEYHVIYDAGASSTRATVVSFAPAEEGKGKSSGTQISVLGVGYDRATGGTELDRRLREILIDNFTSKHKRDIRKDKRGMAKLWKEAGRVKAILSANSDAMSTVESVAFDIDFKAKVTRAEFERACLDLQGRFARPIDDALARARLTLSDITSVILTGGASRTPMIQTAVKAAVGEERIALNVNADEAAVLGAALHGAALSRQFKTKDIRVSDIIAHDVQASYFATAPTPSAKPRTISTLIFPEGTKHGTRKTLTFKRKEDFALWLDYKNIVFPGFPKEILEVQISGVAEALGNLTERGAVDPVIKATVTLSESGFVSIKEAVAFGEIKDESLTGRLKNLFGGGSTGEQVPESVPSAEGSAAEPASTVKPPSKDAKDFKDRSTIPLTVSTSFAPVPPMTVAEKKAGREKLRAIDNKEAAKVRKEEARNTLEGYLYRLRDLLDDGPETPFKKCSKASEREVLSKEVKNTISWLHDEGEQADTAQLWGKRTMLELLEKPITHRYKEIEAFPQALNTSQMWNWSTRLFLTEARDNLTAEAKAGVQSRWTKEELDALEVTLKEHEVWLNDGVEKQKKMKMNDDPAITTAEMKTRAKALEQHLQRLVKRKAPKPKKAKTTAETNGSSNAGTDEPTGSNKQPGHDEL</sequence>
<accession>A0ACB8BQQ5</accession>
<name>A0ACB8BQQ5_9AGAM</name>
<evidence type="ECO:0000313" key="2">
    <source>
        <dbReference type="Proteomes" id="UP000790709"/>
    </source>
</evidence>
<organism evidence="1 2">
    <name type="scientific">Leucogyrophana mollusca</name>
    <dbReference type="NCBI Taxonomy" id="85980"/>
    <lineage>
        <taxon>Eukaryota</taxon>
        <taxon>Fungi</taxon>
        <taxon>Dikarya</taxon>
        <taxon>Basidiomycota</taxon>
        <taxon>Agaricomycotina</taxon>
        <taxon>Agaricomycetes</taxon>
        <taxon>Agaricomycetidae</taxon>
        <taxon>Boletales</taxon>
        <taxon>Boletales incertae sedis</taxon>
        <taxon>Leucogyrophana</taxon>
    </lineage>
</organism>
<dbReference type="Proteomes" id="UP000790709">
    <property type="component" value="Unassembled WGS sequence"/>
</dbReference>
<dbReference type="EMBL" id="MU266370">
    <property type="protein sequence ID" value="KAH7927208.1"/>
    <property type="molecule type" value="Genomic_DNA"/>
</dbReference>
<protein>
    <submittedName>
        <fullName evidence="1">Actin-like ATPase domain-containing protein</fullName>
    </submittedName>
</protein>
<proteinExistence type="predicted"/>
<comment type="caution">
    <text evidence="1">The sequence shown here is derived from an EMBL/GenBank/DDBJ whole genome shotgun (WGS) entry which is preliminary data.</text>
</comment>
<gene>
    <name evidence="1" type="ORF">BV22DRAFT_1193807</name>
</gene>
<keyword evidence="2" id="KW-1185">Reference proteome</keyword>